<dbReference type="SUPFAM" id="SSF53448">
    <property type="entry name" value="Nucleotide-diphospho-sugar transferases"/>
    <property type="match status" value="1"/>
</dbReference>
<comment type="caution">
    <text evidence="5">The sequence shown here is derived from an EMBL/GenBank/DDBJ whole genome shotgun (WGS) entry which is preliminary data.</text>
</comment>
<accession>A0A1F7I4S7</accession>
<dbReference type="AlphaFoldDB" id="A0A1F7I4S7"/>
<gene>
    <name evidence="5" type="ORF">A3F32_00160</name>
</gene>
<dbReference type="InterPro" id="IPR029044">
    <property type="entry name" value="Nucleotide-diphossugar_trans"/>
</dbReference>
<dbReference type="GO" id="GO:0016757">
    <property type="term" value="F:glycosyltransferase activity"/>
    <property type="evidence" value="ECO:0007669"/>
    <property type="project" value="UniProtKB-KW"/>
</dbReference>
<dbReference type="InterPro" id="IPR001173">
    <property type="entry name" value="Glyco_trans_2-like"/>
</dbReference>
<comment type="similarity">
    <text evidence="1">Belongs to the glycosyltransferase 2 family.</text>
</comment>
<dbReference type="EMBL" id="MGAD01000023">
    <property type="protein sequence ID" value="OGK38380.1"/>
    <property type="molecule type" value="Genomic_DNA"/>
</dbReference>
<organism evidence="5 6">
    <name type="scientific">Candidatus Roizmanbacteria bacterium RIFCSPHIGHO2_12_FULL_42_10</name>
    <dbReference type="NCBI Taxonomy" id="1802053"/>
    <lineage>
        <taxon>Bacteria</taxon>
        <taxon>Candidatus Roizmaniibacteriota</taxon>
    </lineage>
</organism>
<protein>
    <recommendedName>
        <fullName evidence="4">Glycosyltransferase 2-like domain-containing protein</fullName>
    </recommendedName>
</protein>
<evidence type="ECO:0000313" key="6">
    <source>
        <dbReference type="Proteomes" id="UP000178076"/>
    </source>
</evidence>
<dbReference type="PANTHER" id="PTHR43179:SF12">
    <property type="entry name" value="GALACTOFURANOSYLTRANSFERASE GLFT2"/>
    <property type="match status" value="1"/>
</dbReference>
<evidence type="ECO:0000256" key="3">
    <source>
        <dbReference type="ARBA" id="ARBA00022679"/>
    </source>
</evidence>
<dbReference type="Proteomes" id="UP000178076">
    <property type="component" value="Unassembled WGS sequence"/>
</dbReference>
<keyword evidence="3" id="KW-0808">Transferase</keyword>
<evidence type="ECO:0000259" key="4">
    <source>
        <dbReference type="Pfam" id="PF00535"/>
    </source>
</evidence>
<evidence type="ECO:0000313" key="5">
    <source>
        <dbReference type="EMBL" id="OGK38380.1"/>
    </source>
</evidence>
<feature type="domain" description="Glycosyltransferase 2-like" evidence="4">
    <location>
        <begin position="4"/>
        <end position="166"/>
    </location>
</feature>
<reference evidence="5 6" key="1">
    <citation type="journal article" date="2016" name="Nat. Commun.">
        <title>Thousands of microbial genomes shed light on interconnected biogeochemical processes in an aquifer system.</title>
        <authorList>
            <person name="Anantharaman K."/>
            <person name="Brown C.T."/>
            <person name="Hug L.A."/>
            <person name="Sharon I."/>
            <person name="Castelle C.J."/>
            <person name="Probst A.J."/>
            <person name="Thomas B.C."/>
            <person name="Singh A."/>
            <person name="Wilkins M.J."/>
            <person name="Karaoz U."/>
            <person name="Brodie E.L."/>
            <person name="Williams K.H."/>
            <person name="Hubbard S.S."/>
            <person name="Banfield J.F."/>
        </authorList>
    </citation>
    <scope>NUCLEOTIDE SEQUENCE [LARGE SCALE GENOMIC DNA]</scope>
</reference>
<keyword evidence="2" id="KW-0328">Glycosyltransferase</keyword>
<evidence type="ECO:0000256" key="2">
    <source>
        <dbReference type="ARBA" id="ARBA00022676"/>
    </source>
</evidence>
<sequence>MKISVVIPVYKNTDMFMQNLRHNMQYFNNYEIVIVDDASNEHIKERVHDDFPNVTVIENQKNLGFGPTMNIGVNHSQGNFLLFLNSDVRLIRSLPVDTLKIFHKDEKLFALSFRQIEKDGNFTGKNTIFFKNGFPQHSKVENMHKGLNAWAEGGSCIIKREYFEELGGFNELLEPFYWEDNDLSFRAYSRGWHVLFEPHLCVEHHHESTTRKYFSKSFIQTIAFKNQCIFTWCNITDRNLLRQHIRYLPKYIISNVLSGNIFVLKGCIRACTKMRAIHEKRRVKSKQQVRSDQEVLSMLQVHQNSNIVDRMNENWGKETFSVKKNERIDKRKSKISHKNDNK</sequence>
<dbReference type="Gene3D" id="3.90.550.10">
    <property type="entry name" value="Spore Coat Polysaccharide Biosynthesis Protein SpsA, Chain A"/>
    <property type="match status" value="1"/>
</dbReference>
<dbReference type="Pfam" id="PF00535">
    <property type="entry name" value="Glycos_transf_2"/>
    <property type="match status" value="1"/>
</dbReference>
<dbReference type="PANTHER" id="PTHR43179">
    <property type="entry name" value="RHAMNOSYLTRANSFERASE WBBL"/>
    <property type="match status" value="1"/>
</dbReference>
<proteinExistence type="inferred from homology"/>
<name>A0A1F7I4S7_9BACT</name>
<evidence type="ECO:0000256" key="1">
    <source>
        <dbReference type="ARBA" id="ARBA00006739"/>
    </source>
</evidence>